<gene>
    <name evidence="8" type="ORF">Amon01_000083900</name>
</gene>
<feature type="domain" description="YEATS" evidence="7">
    <location>
        <begin position="9"/>
        <end position="176"/>
    </location>
</feature>
<dbReference type="Gene3D" id="2.60.40.1970">
    <property type="entry name" value="YEATS domain"/>
    <property type="match status" value="1"/>
</dbReference>
<dbReference type="CDD" id="cd16908">
    <property type="entry name" value="YEATS_Yaf9_like"/>
    <property type="match status" value="1"/>
</dbReference>
<evidence type="ECO:0000256" key="1">
    <source>
        <dbReference type="ARBA" id="ARBA00022408"/>
    </source>
</evidence>
<organism evidence="8 9">
    <name type="scientific">Ambrosiozyma monospora</name>
    <name type="common">Yeast</name>
    <name type="synonym">Endomycopsis monosporus</name>
    <dbReference type="NCBI Taxonomy" id="43982"/>
    <lineage>
        <taxon>Eukaryota</taxon>
        <taxon>Fungi</taxon>
        <taxon>Dikarya</taxon>
        <taxon>Ascomycota</taxon>
        <taxon>Saccharomycotina</taxon>
        <taxon>Pichiomycetes</taxon>
        <taxon>Pichiales</taxon>
        <taxon>Pichiaceae</taxon>
        <taxon>Ambrosiozyma</taxon>
    </lineage>
</organism>
<sequence>MAPSISSKRIRNISVSRPIIYGNIAEKVSEKNPLPASSPSDHTHTWKVFLADPLGNDLSQYIKKVVFKLHDTYVNSSRSIESPPFEVHETGWGEFEIVIKIYFQNDCGEKNITLYHHLKLHPYPTHADIQRAGGDEEAALRIAAAENVSGHVESIQYDELVFNEPTERMFKLLTQKPGSLLPYKSDKTPFTKVAEREELDRIDKAMEEINKLVEQRQIEFKKLEEERKKIVQL</sequence>
<accession>A0A9W6YQN0</accession>
<evidence type="ECO:0000313" key="9">
    <source>
        <dbReference type="Proteomes" id="UP001165063"/>
    </source>
</evidence>
<dbReference type="Proteomes" id="UP001165063">
    <property type="component" value="Unassembled WGS sequence"/>
</dbReference>
<reference evidence="8" key="1">
    <citation type="submission" date="2023-04" db="EMBL/GenBank/DDBJ databases">
        <title>Ambrosiozyma monospora NBRC 1965.</title>
        <authorList>
            <person name="Ichikawa N."/>
            <person name="Sato H."/>
            <person name="Tonouchi N."/>
        </authorList>
    </citation>
    <scope>NUCLEOTIDE SEQUENCE</scope>
    <source>
        <strain evidence="8">NBRC 1965</strain>
    </source>
</reference>
<dbReference type="PANTHER" id="PTHR47573:SF1">
    <property type="entry name" value="PROTEIN AF-9 HOMOLOG"/>
    <property type="match status" value="1"/>
</dbReference>
<keyword evidence="9" id="KW-1185">Reference proteome</keyword>
<proteinExistence type="predicted"/>
<name>A0A9W6YQN0_AMBMO</name>
<evidence type="ECO:0000256" key="4">
    <source>
        <dbReference type="ARBA" id="ARBA00023242"/>
    </source>
</evidence>
<dbReference type="GO" id="GO:0006355">
    <property type="term" value="P:regulation of DNA-templated transcription"/>
    <property type="evidence" value="ECO:0007669"/>
    <property type="project" value="InterPro"/>
</dbReference>
<evidence type="ECO:0000256" key="3">
    <source>
        <dbReference type="ARBA" id="ARBA00023163"/>
    </source>
</evidence>
<evidence type="ECO:0000259" key="7">
    <source>
        <dbReference type="PROSITE" id="PS51037"/>
    </source>
</evidence>
<protein>
    <recommendedName>
        <fullName evidence="1">Protein AF-9 homolog</fullName>
    </recommendedName>
</protein>
<dbReference type="AlphaFoldDB" id="A0A9W6YQN0"/>
<evidence type="ECO:0000256" key="5">
    <source>
        <dbReference type="PROSITE-ProRule" id="PRU00376"/>
    </source>
</evidence>
<comment type="subcellular location">
    <subcellularLocation>
        <location evidence="5">Nucleus</location>
    </subcellularLocation>
</comment>
<feature type="coiled-coil region" evidence="6">
    <location>
        <begin position="192"/>
        <end position="233"/>
    </location>
</feature>
<dbReference type="InterPro" id="IPR055129">
    <property type="entry name" value="YEATS_dom"/>
</dbReference>
<evidence type="ECO:0000256" key="2">
    <source>
        <dbReference type="ARBA" id="ARBA00023015"/>
    </source>
</evidence>
<dbReference type="InterPro" id="IPR005033">
    <property type="entry name" value="YEATS"/>
</dbReference>
<evidence type="ECO:0000256" key="6">
    <source>
        <dbReference type="SAM" id="Coils"/>
    </source>
</evidence>
<keyword evidence="2" id="KW-0805">Transcription regulation</keyword>
<evidence type="ECO:0000313" key="8">
    <source>
        <dbReference type="EMBL" id="GMG19920.1"/>
    </source>
</evidence>
<dbReference type="PANTHER" id="PTHR47573">
    <property type="entry name" value="PROTEIN AF-9 HOMOLOG"/>
    <property type="match status" value="1"/>
</dbReference>
<dbReference type="Pfam" id="PF03366">
    <property type="entry name" value="YEATS"/>
    <property type="match status" value="1"/>
</dbReference>
<dbReference type="InterPro" id="IPR038704">
    <property type="entry name" value="YEAST_sf"/>
</dbReference>
<keyword evidence="6" id="KW-0175">Coiled coil</keyword>
<dbReference type="PROSITE" id="PS51037">
    <property type="entry name" value="YEATS"/>
    <property type="match status" value="1"/>
</dbReference>
<comment type="caution">
    <text evidence="8">The sequence shown here is derived from an EMBL/GenBank/DDBJ whole genome shotgun (WGS) entry which is preliminary data.</text>
</comment>
<dbReference type="OrthoDB" id="16041at2759"/>
<dbReference type="EMBL" id="BSXU01000236">
    <property type="protein sequence ID" value="GMG19920.1"/>
    <property type="molecule type" value="Genomic_DNA"/>
</dbReference>
<keyword evidence="4 5" id="KW-0539">Nucleus</keyword>
<keyword evidence="3" id="KW-0804">Transcription</keyword>
<dbReference type="GO" id="GO:0000785">
    <property type="term" value="C:chromatin"/>
    <property type="evidence" value="ECO:0007669"/>
    <property type="project" value="UniProtKB-ARBA"/>
</dbReference>
<dbReference type="GO" id="GO:0005634">
    <property type="term" value="C:nucleus"/>
    <property type="evidence" value="ECO:0007669"/>
    <property type="project" value="UniProtKB-SubCell"/>
</dbReference>